<name>A0A815WNA1_ADIRI</name>
<reference evidence="2" key="1">
    <citation type="submission" date="2021-02" db="EMBL/GenBank/DDBJ databases">
        <authorList>
            <person name="Nowell W R."/>
        </authorList>
    </citation>
    <scope>NUCLEOTIDE SEQUENCE</scope>
</reference>
<evidence type="ECO:0000313" key="3">
    <source>
        <dbReference type="Proteomes" id="UP000663852"/>
    </source>
</evidence>
<evidence type="ECO:0000256" key="1">
    <source>
        <dbReference type="SAM" id="Phobius"/>
    </source>
</evidence>
<sequence length="87" mass="9974">MLLKVLILSFIELAKVTLEWLGKLSFAKIVLLDWFVNWLVMLFVAAATTLLLDALSRLNEFNSELVKETIFGLQLNKPDVILLNERL</sequence>
<accession>A0A815WNA1</accession>
<dbReference type="EMBL" id="CAJNOJ010001141">
    <property type="protein sequence ID" value="CAF1544064.1"/>
    <property type="molecule type" value="Genomic_DNA"/>
</dbReference>
<keyword evidence="1" id="KW-0812">Transmembrane</keyword>
<keyword evidence="1" id="KW-0472">Membrane</keyword>
<proteinExistence type="predicted"/>
<comment type="caution">
    <text evidence="2">The sequence shown here is derived from an EMBL/GenBank/DDBJ whole genome shotgun (WGS) entry which is preliminary data.</text>
</comment>
<gene>
    <name evidence="2" type="ORF">EDS130_LOCUS45530</name>
</gene>
<dbReference type="AlphaFoldDB" id="A0A815WNA1"/>
<feature type="transmembrane region" description="Helical" evidence="1">
    <location>
        <begin position="38"/>
        <end position="55"/>
    </location>
</feature>
<protein>
    <submittedName>
        <fullName evidence="2">Uncharacterized protein</fullName>
    </submittedName>
</protein>
<keyword evidence="1" id="KW-1133">Transmembrane helix</keyword>
<organism evidence="2 3">
    <name type="scientific">Adineta ricciae</name>
    <name type="common">Rotifer</name>
    <dbReference type="NCBI Taxonomy" id="249248"/>
    <lineage>
        <taxon>Eukaryota</taxon>
        <taxon>Metazoa</taxon>
        <taxon>Spiralia</taxon>
        <taxon>Gnathifera</taxon>
        <taxon>Rotifera</taxon>
        <taxon>Eurotatoria</taxon>
        <taxon>Bdelloidea</taxon>
        <taxon>Adinetida</taxon>
        <taxon>Adinetidae</taxon>
        <taxon>Adineta</taxon>
    </lineage>
</organism>
<evidence type="ECO:0000313" key="2">
    <source>
        <dbReference type="EMBL" id="CAF1544064.1"/>
    </source>
</evidence>
<dbReference type="Proteomes" id="UP000663852">
    <property type="component" value="Unassembled WGS sequence"/>
</dbReference>